<evidence type="ECO:0000313" key="2">
    <source>
        <dbReference type="EMBL" id="KAJ7763128.1"/>
    </source>
</evidence>
<evidence type="ECO:0000313" key="3">
    <source>
        <dbReference type="Proteomes" id="UP001215280"/>
    </source>
</evidence>
<protein>
    <submittedName>
        <fullName evidence="2">Uncharacterized protein</fullName>
    </submittedName>
</protein>
<feature type="region of interest" description="Disordered" evidence="1">
    <location>
        <begin position="122"/>
        <end position="148"/>
    </location>
</feature>
<accession>A0AAD7JER9</accession>
<name>A0AAD7JER9_9AGAR</name>
<feature type="compositionally biased region" description="Basic and acidic residues" evidence="1">
    <location>
        <begin position="128"/>
        <end position="139"/>
    </location>
</feature>
<evidence type="ECO:0000256" key="1">
    <source>
        <dbReference type="SAM" id="MobiDB-lite"/>
    </source>
</evidence>
<gene>
    <name evidence="2" type="ORF">DFH07DRAFT_770857</name>
</gene>
<dbReference type="Proteomes" id="UP001215280">
    <property type="component" value="Unassembled WGS sequence"/>
</dbReference>
<sequence length="203" mass="23256">MASVNQPSALLQKIFLPGPLNTGSLNLDGRTIKILSESNPTLLIGVGRQSSWIRFGRPQKDMDMDILAVFWDPRFPRVARASACINLTYDCRLINAVMIMTSAIPHQWTWDQDRQARFAVQPQAAGDVRGRWKHEERKQSQRRRASSWSSVKRDTSNFAMGCWGHWDPWLAPEKVELRWGKVSSNFGVLIFRRPSDLASFLWS</sequence>
<keyword evidence="3" id="KW-1185">Reference proteome</keyword>
<dbReference type="AlphaFoldDB" id="A0AAD7JER9"/>
<dbReference type="EMBL" id="JARJLG010000041">
    <property type="protein sequence ID" value="KAJ7763128.1"/>
    <property type="molecule type" value="Genomic_DNA"/>
</dbReference>
<comment type="caution">
    <text evidence="2">The sequence shown here is derived from an EMBL/GenBank/DDBJ whole genome shotgun (WGS) entry which is preliminary data.</text>
</comment>
<proteinExistence type="predicted"/>
<organism evidence="2 3">
    <name type="scientific">Mycena maculata</name>
    <dbReference type="NCBI Taxonomy" id="230809"/>
    <lineage>
        <taxon>Eukaryota</taxon>
        <taxon>Fungi</taxon>
        <taxon>Dikarya</taxon>
        <taxon>Basidiomycota</taxon>
        <taxon>Agaricomycotina</taxon>
        <taxon>Agaricomycetes</taxon>
        <taxon>Agaricomycetidae</taxon>
        <taxon>Agaricales</taxon>
        <taxon>Marasmiineae</taxon>
        <taxon>Mycenaceae</taxon>
        <taxon>Mycena</taxon>
    </lineage>
</organism>
<reference evidence="2" key="1">
    <citation type="submission" date="2023-03" db="EMBL/GenBank/DDBJ databases">
        <title>Massive genome expansion in bonnet fungi (Mycena s.s.) driven by repeated elements and novel gene families across ecological guilds.</title>
        <authorList>
            <consortium name="Lawrence Berkeley National Laboratory"/>
            <person name="Harder C.B."/>
            <person name="Miyauchi S."/>
            <person name="Viragh M."/>
            <person name="Kuo A."/>
            <person name="Thoen E."/>
            <person name="Andreopoulos B."/>
            <person name="Lu D."/>
            <person name="Skrede I."/>
            <person name="Drula E."/>
            <person name="Henrissat B."/>
            <person name="Morin E."/>
            <person name="Kohler A."/>
            <person name="Barry K."/>
            <person name="LaButti K."/>
            <person name="Morin E."/>
            <person name="Salamov A."/>
            <person name="Lipzen A."/>
            <person name="Mereny Z."/>
            <person name="Hegedus B."/>
            <person name="Baldrian P."/>
            <person name="Stursova M."/>
            <person name="Weitz H."/>
            <person name="Taylor A."/>
            <person name="Grigoriev I.V."/>
            <person name="Nagy L.G."/>
            <person name="Martin F."/>
            <person name="Kauserud H."/>
        </authorList>
    </citation>
    <scope>NUCLEOTIDE SEQUENCE</scope>
    <source>
        <strain evidence="2">CBHHK188m</strain>
    </source>
</reference>